<keyword evidence="3" id="KW-0548">Nucleotidyltransferase</keyword>
<dbReference type="Pfam" id="PF00078">
    <property type="entry name" value="RVT_1"/>
    <property type="match status" value="1"/>
</dbReference>
<gene>
    <name evidence="3" type="ORF">AWT59_2935</name>
</gene>
<dbReference type="InterPro" id="IPR000477">
    <property type="entry name" value="RT_dom"/>
</dbReference>
<dbReference type="PANTHER" id="PTHR34047">
    <property type="entry name" value="NUCLEAR INTRON MATURASE 1, MITOCHONDRIAL-RELATED"/>
    <property type="match status" value="1"/>
</dbReference>
<dbReference type="CDD" id="cd01651">
    <property type="entry name" value="RT_G2_intron"/>
    <property type="match status" value="1"/>
</dbReference>
<dbReference type="EMBL" id="LSLI01000117">
    <property type="protein sequence ID" value="KXS30937.1"/>
    <property type="molecule type" value="Genomic_DNA"/>
</dbReference>
<comment type="caution">
    <text evidence="3">The sequence shown here is derived from an EMBL/GenBank/DDBJ whole genome shotgun (WGS) entry which is preliminary data.</text>
</comment>
<comment type="similarity">
    <text evidence="1">Belongs to the bacterial reverse transcriptase family.</text>
</comment>
<dbReference type="PROSITE" id="PS50878">
    <property type="entry name" value="RT_POL"/>
    <property type="match status" value="1"/>
</dbReference>
<dbReference type="GO" id="GO:0003964">
    <property type="term" value="F:RNA-directed DNA polymerase activity"/>
    <property type="evidence" value="ECO:0007669"/>
    <property type="project" value="UniProtKB-KW"/>
</dbReference>
<dbReference type="Pfam" id="PF01844">
    <property type="entry name" value="HNH"/>
    <property type="match status" value="1"/>
</dbReference>
<proteinExistence type="inferred from homology"/>
<keyword evidence="3" id="KW-0695">RNA-directed DNA polymerase</keyword>
<evidence type="ECO:0000313" key="4">
    <source>
        <dbReference type="Proteomes" id="UP000070578"/>
    </source>
</evidence>
<dbReference type="InterPro" id="IPR013597">
    <property type="entry name" value="Mat_intron_G2"/>
</dbReference>
<dbReference type="InterPro" id="IPR043128">
    <property type="entry name" value="Rev_trsase/Diguanyl_cyclase"/>
</dbReference>
<dbReference type="PATRIC" id="fig|1796491.3.peg.3217"/>
<name>A0A139BPK9_9PROT</name>
<organism evidence="3 4">
    <name type="scientific">Candidatus Gallionella acididurans</name>
    <dbReference type="NCBI Taxonomy" id="1796491"/>
    <lineage>
        <taxon>Bacteria</taxon>
        <taxon>Pseudomonadati</taxon>
        <taxon>Pseudomonadota</taxon>
        <taxon>Betaproteobacteria</taxon>
        <taxon>Nitrosomonadales</taxon>
        <taxon>Gallionellaceae</taxon>
        <taxon>Gallionella</taxon>
    </lineage>
</organism>
<accession>A0A139BPK9</accession>
<feature type="domain" description="Reverse transcriptase" evidence="2">
    <location>
        <begin position="95"/>
        <end position="329"/>
    </location>
</feature>
<protein>
    <submittedName>
        <fullName evidence="3">RNA-directed DNA polymerase (Reverse transcriptase)</fullName>
    </submittedName>
</protein>
<dbReference type="InterPro" id="IPR003615">
    <property type="entry name" value="HNH_nuc"/>
</dbReference>
<evidence type="ECO:0000256" key="1">
    <source>
        <dbReference type="ARBA" id="ARBA00034120"/>
    </source>
</evidence>
<dbReference type="InterPro" id="IPR002711">
    <property type="entry name" value="HNH"/>
</dbReference>
<dbReference type="GO" id="GO:0003676">
    <property type="term" value="F:nucleic acid binding"/>
    <property type="evidence" value="ECO:0007669"/>
    <property type="project" value="InterPro"/>
</dbReference>
<dbReference type="InterPro" id="IPR030931">
    <property type="entry name" value="Group_II_RT_mat"/>
</dbReference>
<dbReference type="GO" id="GO:0004519">
    <property type="term" value="F:endonuclease activity"/>
    <property type="evidence" value="ECO:0007669"/>
    <property type="project" value="InterPro"/>
</dbReference>
<dbReference type="Proteomes" id="UP000070578">
    <property type="component" value="Unassembled WGS sequence"/>
</dbReference>
<dbReference type="GO" id="GO:0008270">
    <property type="term" value="F:zinc ion binding"/>
    <property type="evidence" value="ECO:0007669"/>
    <property type="project" value="InterPro"/>
</dbReference>
<dbReference type="SUPFAM" id="SSF56672">
    <property type="entry name" value="DNA/RNA polymerases"/>
    <property type="match status" value="1"/>
</dbReference>
<dbReference type="SMART" id="SM00507">
    <property type="entry name" value="HNHc"/>
    <property type="match status" value="1"/>
</dbReference>
<dbReference type="InterPro" id="IPR043502">
    <property type="entry name" value="DNA/RNA_pol_sf"/>
</dbReference>
<dbReference type="CDD" id="cd00085">
    <property type="entry name" value="HNHc"/>
    <property type="match status" value="1"/>
</dbReference>
<dbReference type="PANTHER" id="PTHR34047:SF10">
    <property type="entry name" value="GROUP II INTRON-ASSOCIATED OPEN READING FRAME"/>
    <property type="match status" value="1"/>
</dbReference>
<dbReference type="Pfam" id="PF13655">
    <property type="entry name" value="RVT_N"/>
    <property type="match status" value="1"/>
</dbReference>
<reference evidence="3 4" key="2">
    <citation type="submission" date="2016-03" db="EMBL/GenBank/DDBJ databases">
        <title>New uncultured bacterium of the family Gallionellaceae from acid mine drainage: description and reconstruction of genome based on metagenomic analysis of microbial community.</title>
        <authorList>
            <person name="Kadnikov V."/>
            <person name="Ivasenko D."/>
            <person name="Beletsky A."/>
            <person name="Mardanov A."/>
            <person name="Danilova E."/>
            <person name="Pimenov N."/>
            <person name="Karnachuk O."/>
            <person name="Ravin N."/>
        </authorList>
    </citation>
    <scope>NUCLEOTIDE SEQUENCE [LARGE SCALE GENOMIC DNA]</scope>
    <source>
        <strain evidence="3">ShG14-8</strain>
    </source>
</reference>
<dbReference type="Gene3D" id="1.10.30.50">
    <property type="match status" value="1"/>
</dbReference>
<dbReference type="AlphaFoldDB" id="A0A139BPK9"/>
<dbReference type="InterPro" id="IPR051083">
    <property type="entry name" value="GrpII_Intron_Splice-Mob/Def"/>
</dbReference>
<dbReference type="Gene3D" id="3.30.70.270">
    <property type="match status" value="1"/>
</dbReference>
<evidence type="ECO:0000313" key="3">
    <source>
        <dbReference type="EMBL" id="KXS30937.1"/>
    </source>
</evidence>
<sequence>MMTAEIAVGATSGREVDWHSLDWAKIHQTIKRLQMRIAKATREGRHGRVKALQWILTHSFSGRAIAVKRVTENQGKKTPGVDKVVWDTPELKAEAVMSLKRRGYQPQPLRRVFIPKANGKMRPLGIPTIKDRAMQALYLQALEPVSETKADPNSYGFRPMRASRDAAGQCFTALAQKTSAKWVLDADISGCFDNINHDWLLNNVPMDKVMLQKWLKSGFKWNGQLFDTEAGTPQGGIISPTLANMTLDGMENLLEQHYGVKGSKKAGQNKVNLIRYADDFVITGTTKEVLEEARKLIAEFLKDRGLTLSEEKTKIAHIEEGFDFLGWNVRKYDGKLLIKPAKKNVQTFLRKVRGIIKESKTAKQENLIKKLNPVIRGWANYHQNQVAKEIFSKVDSVIWKQLWQWACRRHPNKSAAWVKSKYFICDGLRNWVFGTTVENDKGEKGIVKLVKASDTPIKRHVKIKGAANPYDPEFETYFEERLGLSMKESFRGRNRLLFLWYLQEGICPKCGEKITKETGWNLHHILPKAQGGTDTNTNLQLLHPNCHRQVHSQERK</sequence>
<reference evidence="3 4" key="1">
    <citation type="submission" date="2016-02" db="EMBL/GenBank/DDBJ databases">
        <authorList>
            <person name="Wen L."/>
            <person name="He K."/>
            <person name="Yang H."/>
        </authorList>
    </citation>
    <scope>NUCLEOTIDE SEQUENCE [LARGE SCALE GENOMIC DNA]</scope>
    <source>
        <strain evidence="3">ShG14-8</strain>
    </source>
</reference>
<dbReference type="InterPro" id="IPR025960">
    <property type="entry name" value="RVT_N"/>
</dbReference>
<dbReference type="Pfam" id="PF08388">
    <property type="entry name" value="GIIM"/>
    <property type="match status" value="1"/>
</dbReference>
<keyword evidence="3" id="KW-0808">Transferase</keyword>
<evidence type="ECO:0000259" key="2">
    <source>
        <dbReference type="PROSITE" id="PS50878"/>
    </source>
</evidence>
<dbReference type="NCBIfam" id="TIGR04416">
    <property type="entry name" value="group_II_RT_mat"/>
    <property type="match status" value="1"/>
</dbReference>